<evidence type="ECO:0000313" key="5">
    <source>
        <dbReference type="EMBL" id="MDN5217287.1"/>
    </source>
</evidence>
<dbReference type="Gene3D" id="3.40.50.2300">
    <property type="match status" value="2"/>
</dbReference>
<evidence type="ECO:0000256" key="1">
    <source>
        <dbReference type="ARBA" id="ARBA00023015"/>
    </source>
</evidence>
<dbReference type="SMART" id="SM00354">
    <property type="entry name" value="HTH_LACI"/>
    <property type="match status" value="1"/>
</dbReference>
<keyword evidence="6" id="KW-1185">Reference proteome</keyword>
<feature type="domain" description="HTH lacI-type" evidence="4">
    <location>
        <begin position="4"/>
        <end position="61"/>
    </location>
</feature>
<accession>A0ABT8LHL0</accession>
<dbReference type="EMBL" id="JAUJEB010000015">
    <property type="protein sequence ID" value="MDN5217287.1"/>
    <property type="molecule type" value="Genomic_DNA"/>
</dbReference>
<protein>
    <submittedName>
        <fullName evidence="5">LacI family DNA-binding transcriptional regulator</fullName>
    </submittedName>
</protein>
<dbReference type="InterPro" id="IPR046335">
    <property type="entry name" value="LacI/GalR-like_sensor"/>
</dbReference>
<dbReference type="SUPFAM" id="SSF53822">
    <property type="entry name" value="Periplasmic binding protein-like I"/>
    <property type="match status" value="1"/>
</dbReference>
<dbReference type="GO" id="GO:0003677">
    <property type="term" value="F:DNA binding"/>
    <property type="evidence" value="ECO:0007669"/>
    <property type="project" value="UniProtKB-KW"/>
</dbReference>
<name>A0ABT8LHL0_9BACT</name>
<dbReference type="Pfam" id="PF13377">
    <property type="entry name" value="Peripla_BP_3"/>
    <property type="match status" value="1"/>
</dbReference>
<evidence type="ECO:0000259" key="4">
    <source>
        <dbReference type="PROSITE" id="PS50932"/>
    </source>
</evidence>
<dbReference type="InterPro" id="IPR028082">
    <property type="entry name" value="Peripla_BP_I"/>
</dbReference>
<reference evidence="5" key="1">
    <citation type="submission" date="2023-06" db="EMBL/GenBank/DDBJ databases">
        <title>Genomic of Agaribacillus aureum.</title>
        <authorList>
            <person name="Wang G."/>
        </authorList>
    </citation>
    <scope>NUCLEOTIDE SEQUENCE</scope>
    <source>
        <strain evidence="5">BMA12</strain>
    </source>
</reference>
<proteinExistence type="predicted"/>
<gene>
    <name evidence="5" type="ORF">QQ020_34760</name>
</gene>
<keyword evidence="3" id="KW-0804">Transcription</keyword>
<dbReference type="PANTHER" id="PTHR30146">
    <property type="entry name" value="LACI-RELATED TRANSCRIPTIONAL REPRESSOR"/>
    <property type="match status" value="1"/>
</dbReference>
<dbReference type="Gene3D" id="1.10.260.40">
    <property type="entry name" value="lambda repressor-like DNA-binding domains"/>
    <property type="match status" value="1"/>
</dbReference>
<dbReference type="InterPro" id="IPR010982">
    <property type="entry name" value="Lambda_DNA-bd_dom_sf"/>
</dbReference>
<evidence type="ECO:0000256" key="2">
    <source>
        <dbReference type="ARBA" id="ARBA00023125"/>
    </source>
</evidence>
<dbReference type="RefSeq" id="WP_346762624.1">
    <property type="nucleotide sequence ID" value="NZ_JAUJEB010000015.1"/>
</dbReference>
<organism evidence="5 6">
    <name type="scientific">Agaribacillus aureus</name>
    <dbReference type="NCBI Taxonomy" id="3051825"/>
    <lineage>
        <taxon>Bacteria</taxon>
        <taxon>Pseudomonadati</taxon>
        <taxon>Bacteroidota</taxon>
        <taxon>Cytophagia</taxon>
        <taxon>Cytophagales</taxon>
        <taxon>Splendidivirgaceae</taxon>
        <taxon>Agaribacillus</taxon>
    </lineage>
</organism>
<keyword evidence="2 5" id="KW-0238">DNA-binding</keyword>
<sequence length="334" mass="37244">MKRVSLDMIAKEVNLSKTTVSMVLNGKGDLHKINPDTQALILSVAKRLKFRPNMIARNLSTGSSKTLALIVPRIIDTYYGLIAESIEQLSLKLGYQVLLGTTHEDPVKEKELLLTFEAQQVDGILIASTQHNLEDIKTISDAGLPVVLFDRHYPEADLPYVVVDNYLGAQKLVKHLIESGRKNIGYVGLNLDLTAIKDRQRGFENAIEGRAKDSNNLKIVDHQHAKSDCRKAVEELILNQGVDGIVFETHYLALYGIAKIREMEVDYPGAVSIASFGDHEVFSIFRPEVTALVLPVEQIAQNSIDMLMRQIENKPGDDPHLNKIVEPSMKVRNT</sequence>
<evidence type="ECO:0000256" key="3">
    <source>
        <dbReference type="ARBA" id="ARBA00023163"/>
    </source>
</evidence>
<dbReference type="PANTHER" id="PTHR30146:SF109">
    <property type="entry name" value="HTH-TYPE TRANSCRIPTIONAL REGULATOR GALS"/>
    <property type="match status" value="1"/>
</dbReference>
<dbReference type="InterPro" id="IPR000843">
    <property type="entry name" value="HTH_LacI"/>
</dbReference>
<keyword evidence="1" id="KW-0805">Transcription regulation</keyword>
<dbReference type="PROSITE" id="PS50932">
    <property type="entry name" value="HTH_LACI_2"/>
    <property type="match status" value="1"/>
</dbReference>
<evidence type="ECO:0000313" key="6">
    <source>
        <dbReference type="Proteomes" id="UP001172083"/>
    </source>
</evidence>
<dbReference type="CDD" id="cd01392">
    <property type="entry name" value="HTH_LacI"/>
    <property type="match status" value="1"/>
</dbReference>
<dbReference type="Pfam" id="PF00356">
    <property type="entry name" value="LacI"/>
    <property type="match status" value="1"/>
</dbReference>
<comment type="caution">
    <text evidence="5">The sequence shown here is derived from an EMBL/GenBank/DDBJ whole genome shotgun (WGS) entry which is preliminary data.</text>
</comment>
<dbReference type="Proteomes" id="UP001172083">
    <property type="component" value="Unassembled WGS sequence"/>
</dbReference>
<dbReference type="SUPFAM" id="SSF47413">
    <property type="entry name" value="lambda repressor-like DNA-binding domains"/>
    <property type="match status" value="1"/>
</dbReference>